<dbReference type="SUPFAM" id="SSF57959">
    <property type="entry name" value="Leucine zipper domain"/>
    <property type="match status" value="1"/>
</dbReference>
<dbReference type="SMART" id="SM00338">
    <property type="entry name" value="BRLZ"/>
    <property type="match status" value="1"/>
</dbReference>
<feature type="compositionally biased region" description="Polar residues" evidence="2">
    <location>
        <begin position="437"/>
        <end position="453"/>
    </location>
</feature>
<keyword evidence="1" id="KW-0175">Coiled coil</keyword>
<dbReference type="AlphaFoldDB" id="A0A7S1ETJ9"/>
<protein>
    <recommendedName>
        <fullName evidence="3">BZIP domain-containing protein</fullName>
    </recommendedName>
</protein>
<evidence type="ECO:0000313" key="4">
    <source>
        <dbReference type="EMBL" id="CAD8823748.1"/>
    </source>
</evidence>
<feature type="region of interest" description="Disordered" evidence="2">
    <location>
        <begin position="1"/>
        <end position="30"/>
    </location>
</feature>
<dbReference type="CDD" id="cd14686">
    <property type="entry name" value="bZIP"/>
    <property type="match status" value="1"/>
</dbReference>
<evidence type="ECO:0000259" key="3">
    <source>
        <dbReference type="PROSITE" id="PS00036"/>
    </source>
</evidence>
<dbReference type="InterPro" id="IPR004827">
    <property type="entry name" value="bZIP"/>
</dbReference>
<accession>A0A7S1ETJ9</accession>
<gene>
    <name evidence="4" type="ORF">TOLI1172_LOCUS8146</name>
</gene>
<dbReference type="InterPro" id="IPR046347">
    <property type="entry name" value="bZIP_sf"/>
</dbReference>
<name>A0A7S1ETJ9_9RHOD</name>
<dbReference type="GO" id="GO:0003700">
    <property type="term" value="F:DNA-binding transcription factor activity"/>
    <property type="evidence" value="ECO:0007669"/>
    <property type="project" value="InterPro"/>
</dbReference>
<reference evidence="4" key="1">
    <citation type="submission" date="2021-01" db="EMBL/GenBank/DDBJ databases">
        <authorList>
            <person name="Corre E."/>
            <person name="Pelletier E."/>
            <person name="Niang G."/>
            <person name="Scheremetjew M."/>
            <person name="Finn R."/>
            <person name="Kale V."/>
            <person name="Holt S."/>
            <person name="Cochrane G."/>
            <person name="Meng A."/>
            <person name="Brown T."/>
            <person name="Cohen L."/>
        </authorList>
    </citation>
    <scope>NUCLEOTIDE SEQUENCE</scope>
    <source>
        <strain evidence="4">CCMP3278</strain>
    </source>
</reference>
<organism evidence="4">
    <name type="scientific">Timspurckia oligopyrenoides</name>
    <dbReference type="NCBI Taxonomy" id="708627"/>
    <lineage>
        <taxon>Eukaryota</taxon>
        <taxon>Rhodophyta</taxon>
        <taxon>Bangiophyceae</taxon>
        <taxon>Porphyridiales</taxon>
        <taxon>Porphyridiaceae</taxon>
        <taxon>Timspurckia</taxon>
    </lineage>
</organism>
<evidence type="ECO:0000256" key="2">
    <source>
        <dbReference type="SAM" id="MobiDB-lite"/>
    </source>
</evidence>
<sequence>MEMLGGKLKGGSGRLVKKESSRLCTGRNNTKSSVKVEDEVWNLRSNTVETDTTSNSKPLSSVKEEQLAQFVMHNDTESSAMIGVEHHAGLWNNESQFEFQYEDDVDFNASDLMELAGIDINLDDIDFDPHEILNSEELSYMIDFAGTPSVQQNAHSQNMRASHIGIANSSAARETIVKSRTHGSIPASTTTAGLPPVASASGYRGSSALSARATTVESASVDMSHYAYGHNEGGNEQWFPLGTPVSSAQLTVSDDTSSGLLQYRHGVATGGSSLSLTNGITGLNVSREDTVSMRNEYVKRRQERRRKLLAAKERAKEKRINSFNLAREKAVAVLRDITGSTASKAKQMSDDERKLMLYKRRIRNRESAVRSRERQRVVLDELNTEMEALIRGLSQQLDAYVILEQEITQMEAEIHAYAMNNHGEATTSSGIGDGSMMCSSPRSSVPTKMNSTRSLPRVLRRNAFGSSGGAGSWSAGAGSELAATAAGGDESGATSVKKLSFRASKMLRKGIGGGSSNGGNSLNNSGMSFNANNSSHSLAASIPGLF</sequence>
<feature type="coiled-coil region" evidence="1">
    <location>
        <begin position="379"/>
        <end position="420"/>
    </location>
</feature>
<evidence type="ECO:0000256" key="1">
    <source>
        <dbReference type="SAM" id="Coils"/>
    </source>
</evidence>
<feature type="region of interest" description="Disordered" evidence="2">
    <location>
        <begin position="427"/>
        <end position="453"/>
    </location>
</feature>
<feature type="domain" description="BZIP" evidence="3">
    <location>
        <begin position="359"/>
        <end position="374"/>
    </location>
</feature>
<proteinExistence type="predicted"/>
<dbReference type="EMBL" id="HBFP01011280">
    <property type="protein sequence ID" value="CAD8823748.1"/>
    <property type="molecule type" value="Transcribed_RNA"/>
</dbReference>
<dbReference type="PROSITE" id="PS00036">
    <property type="entry name" value="BZIP_BASIC"/>
    <property type="match status" value="1"/>
</dbReference>